<feature type="region of interest" description="Disordered" evidence="1">
    <location>
        <begin position="128"/>
        <end position="149"/>
    </location>
</feature>
<proteinExistence type="predicted"/>
<dbReference type="EMBL" id="CM035442">
    <property type="protein sequence ID" value="KAH7279609.1"/>
    <property type="molecule type" value="Genomic_DNA"/>
</dbReference>
<dbReference type="AlphaFoldDB" id="A0A8T2Q7B1"/>
<reference evidence="2" key="1">
    <citation type="submission" date="2021-08" db="EMBL/GenBank/DDBJ databases">
        <title>WGS assembly of Ceratopteris richardii.</title>
        <authorList>
            <person name="Marchant D.B."/>
            <person name="Chen G."/>
            <person name="Jenkins J."/>
            <person name="Shu S."/>
            <person name="Leebens-Mack J."/>
            <person name="Grimwood J."/>
            <person name="Schmutz J."/>
            <person name="Soltis P."/>
            <person name="Soltis D."/>
            <person name="Chen Z.-H."/>
        </authorList>
    </citation>
    <scope>NUCLEOTIDE SEQUENCE</scope>
    <source>
        <strain evidence="2">Whitten #5841</strain>
        <tissue evidence="2">Leaf</tissue>
    </source>
</reference>
<dbReference type="Pfam" id="PF15305">
    <property type="entry name" value="IFT43"/>
    <property type="match status" value="1"/>
</dbReference>
<dbReference type="OrthoDB" id="1927356at2759"/>
<accession>A0A8T2Q7B1</accession>
<feature type="compositionally biased region" description="Basic and acidic residues" evidence="1">
    <location>
        <begin position="137"/>
        <end position="149"/>
    </location>
</feature>
<dbReference type="Proteomes" id="UP000825935">
    <property type="component" value="Chromosome 37"/>
</dbReference>
<keyword evidence="3" id="KW-1185">Reference proteome</keyword>
<dbReference type="InterPro" id="IPR029302">
    <property type="entry name" value="IFT43"/>
</dbReference>
<sequence length="149" mass="16698">MMSMSSIGSLILRDKGDSRFRHVLKDAGSINSVEYRGMPVPERRHPLSLDEVVVSEKIDDVQKLPIVEELEKKNRHNLQNFFDGVVDLRPLTSVLSPASEVFEADVHWDPKSLLKELACLEVKLNNESSGTVGTLDTSKESSSEEKHLI</sequence>
<organism evidence="2 3">
    <name type="scientific">Ceratopteris richardii</name>
    <name type="common">Triangle waterfern</name>
    <dbReference type="NCBI Taxonomy" id="49495"/>
    <lineage>
        <taxon>Eukaryota</taxon>
        <taxon>Viridiplantae</taxon>
        <taxon>Streptophyta</taxon>
        <taxon>Embryophyta</taxon>
        <taxon>Tracheophyta</taxon>
        <taxon>Polypodiopsida</taxon>
        <taxon>Polypodiidae</taxon>
        <taxon>Polypodiales</taxon>
        <taxon>Pteridineae</taxon>
        <taxon>Pteridaceae</taxon>
        <taxon>Parkerioideae</taxon>
        <taxon>Ceratopteris</taxon>
    </lineage>
</organism>
<name>A0A8T2Q7B1_CERRI</name>
<comment type="caution">
    <text evidence="2">The sequence shown here is derived from an EMBL/GenBank/DDBJ whole genome shotgun (WGS) entry which is preliminary data.</text>
</comment>
<evidence type="ECO:0000313" key="3">
    <source>
        <dbReference type="Proteomes" id="UP000825935"/>
    </source>
</evidence>
<evidence type="ECO:0000313" key="2">
    <source>
        <dbReference type="EMBL" id="KAH7279609.1"/>
    </source>
</evidence>
<protein>
    <submittedName>
        <fullName evidence="2">Uncharacterized protein</fullName>
    </submittedName>
</protein>
<dbReference type="GO" id="GO:0030991">
    <property type="term" value="C:intraciliary transport particle A"/>
    <property type="evidence" value="ECO:0007669"/>
    <property type="project" value="InterPro"/>
</dbReference>
<evidence type="ECO:0000256" key="1">
    <source>
        <dbReference type="SAM" id="MobiDB-lite"/>
    </source>
</evidence>
<gene>
    <name evidence="2" type="ORF">KP509_37G026300</name>
</gene>